<evidence type="ECO:0000256" key="2">
    <source>
        <dbReference type="ARBA" id="ARBA00022801"/>
    </source>
</evidence>
<dbReference type="InterPro" id="IPR001130">
    <property type="entry name" value="TatD-like"/>
</dbReference>
<gene>
    <name evidence="3" type="primary">TATDN2</name>
    <name evidence="3" type="ORF">TNIN_28911</name>
</gene>
<keyword evidence="2" id="KW-0378">Hydrolase</keyword>
<protein>
    <submittedName>
        <fullName evidence="3">Putative deoxyribonuclease TATDN2</fullName>
    </submittedName>
</protein>
<dbReference type="PROSITE" id="PS01091">
    <property type="entry name" value="TATD_3"/>
    <property type="match status" value="1"/>
</dbReference>
<comment type="similarity">
    <text evidence="1">Belongs to the metallo-dependent hydrolases superfamily. TatD-type hydrolase family.</text>
</comment>
<dbReference type="Gene3D" id="3.20.20.140">
    <property type="entry name" value="Metal-dependent hydrolases"/>
    <property type="match status" value="1"/>
</dbReference>
<dbReference type="InterPro" id="IPR018228">
    <property type="entry name" value="DNase_TatD-rel_CS"/>
</dbReference>
<dbReference type="PROSITE" id="PS01090">
    <property type="entry name" value="TATD_2"/>
    <property type="match status" value="1"/>
</dbReference>
<comment type="caution">
    <text evidence="3">The sequence shown here is derived from an EMBL/GenBank/DDBJ whole genome shotgun (WGS) entry which is preliminary data.</text>
</comment>
<proteinExistence type="inferred from homology"/>
<dbReference type="EMBL" id="BMAV01024543">
    <property type="protein sequence ID" value="GFS33891.1"/>
    <property type="molecule type" value="Genomic_DNA"/>
</dbReference>
<dbReference type="Pfam" id="PF01026">
    <property type="entry name" value="TatD_DNase"/>
    <property type="match status" value="1"/>
</dbReference>
<evidence type="ECO:0000313" key="4">
    <source>
        <dbReference type="Proteomes" id="UP000886998"/>
    </source>
</evidence>
<reference evidence="3" key="1">
    <citation type="submission" date="2020-08" db="EMBL/GenBank/DDBJ databases">
        <title>Multicomponent nature underlies the extraordinary mechanical properties of spider dragline silk.</title>
        <authorList>
            <person name="Kono N."/>
            <person name="Nakamura H."/>
            <person name="Mori M."/>
            <person name="Yoshida Y."/>
            <person name="Ohtoshi R."/>
            <person name="Malay A.D."/>
            <person name="Moran D.A.P."/>
            <person name="Tomita M."/>
            <person name="Numata K."/>
            <person name="Arakawa K."/>
        </authorList>
    </citation>
    <scope>NUCLEOTIDE SEQUENCE</scope>
</reference>
<dbReference type="SUPFAM" id="SSF51556">
    <property type="entry name" value="Metallo-dependent hydrolases"/>
    <property type="match status" value="1"/>
</dbReference>
<feature type="non-terminal residue" evidence="3">
    <location>
        <position position="349"/>
    </location>
</feature>
<organism evidence="3 4">
    <name type="scientific">Trichonephila inaurata madagascariensis</name>
    <dbReference type="NCBI Taxonomy" id="2747483"/>
    <lineage>
        <taxon>Eukaryota</taxon>
        <taxon>Metazoa</taxon>
        <taxon>Ecdysozoa</taxon>
        <taxon>Arthropoda</taxon>
        <taxon>Chelicerata</taxon>
        <taxon>Arachnida</taxon>
        <taxon>Araneae</taxon>
        <taxon>Araneomorphae</taxon>
        <taxon>Entelegynae</taxon>
        <taxon>Araneoidea</taxon>
        <taxon>Nephilidae</taxon>
        <taxon>Trichonephila</taxon>
        <taxon>Trichonephila inaurata</taxon>
    </lineage>
</organism>
<name>A0A8X6K9S6_9ARAC</name>
<dbReference type="AlphaFoldDB" id="A0A8X6K9S6"/>
<accession>A0A8X6K9S6</accession>
<dbReference type="GO" id="GO:0016788">
    <property type="term" value="F:hydrolase activity, acting on ester bonds"/>
    <property type="evidence" value="ECO:0007669"/>
    <property type="project" value="InterPro"/>
</dbReference>
<dbReference type="CDD" id="cd01310">
    <property type="entry name" value="TatD_DNAse"/>
    <property type="match status" value="1"/>
</dbReference>
<evidence type="ECO:0000313" key="3">
    <source>
        <dbReference type="EMBL" id="GFS33891.1"/>
    </source>
</evidence>
<evidence type="ECO:0000256" key="1">
    <source>
        <dbReference type="ARBA" id="ARBA00009275"/>
    </source>
</evidence>
<dbReference type="OrthoDB" id="413993at2759"/>
<dbReference type="InterPro" id="IPR032466">
    <property type="entry name" value="Metal_Hydrolase"/>
</dbReference>
<sequence length="349" mass="40444">DKKVDGQTDGKPDEDVDKTPFIFSLGCARGVCRNTCDGHRRKNERAVERDRPEINRYSIRGLIYTALKSQTGFYDAHCHLDILLDKEAFKGTFDEYQKCRSFLFPRNYKGCIASFCKPSTFTDATVWTKYLSQKNVWATFGCHPCNANEFDSVAERNLQSVLCHPKVKGLGEIGLDYSTRNKCPREIQMEVFRRQLIIGYSRQLPLVIHCRDANEDCILILLETIPYDYTFHLHCFAENWYWADRWLNTFPNVYIGITNLVTFASRQQLREVAEKIPLDRLLLETDAPYCRPKSIIYHDIDFSNPGMAMYAGVQIAAERDISADEVFCWTARNTEFVYKLKKKAKKTRA</sequence>
<dbReference type="PANTHER" id="PTHR46363:SF1">
    <property type="entry name" value="DEOXYRIBONUCLEASE TATDN2-RELATED"/>
    <property type="match status" value="1"/>
</dbReference>
<dbReference type="Proteomes" id="UP000886998">
    <property type="component" value="Unassembled WGS sequence"/>
</dbReference>
<keyword evidence="4" id="KW-1185">Reference proteome</keyword>
<dbReference type="PANTHER" id="PTHR46363">
    <property type="entry name" value="DEOXYRIBONUCLEASE TATDN2-RELATED"/>
    <property type="match status" value="1"/>
</dbReference>
<dbReference type="PROSITE" id="PS01137">
    <property type="entry name" value="TATD_1"/>
    <property type="match status" value="1"/>
</dbReference>